<evidence type="ECO:0000313" key="2">
    <source>
        <dbReference type="EMBL" id="CAJ1403375.1"/>
    </source>
</evidence>
<feature type="region of interest" description="Disordered" evidence="1">
    <location>
        <begin position="148"/>
        <end position="184"/>
    </location>
</feature>
<keyword evidence="3" id="KW-1185">Reference proteome</keyword>
<reference evidence="2" key="1">
    <citation type="submission" date="2023-08" db="EMBL/GenBank/DDBJ databases">
        <authorList>
            <person name="Chen Y."/>
            <person name="Shah S."/>
            <person name="Dougan E. K."/>
            <person name="Thang M."/>
            <person name="Chan C."/>
        </authorList>
    </citation>
    <scope>NUCLEOTIDE SEQUENCE</scope>
</reference>
<dbReference type="EMBL" id="CAUJNA010003494">
    <property type="protein sequence ID" value="CAJ1403375.1"/>
    <property type="molecule type" value="Genomic_DNA"/>
</dbReference>
<name>A0AA36JBY6_9DINO</name>
<dbReference type="AlphaFoldDB" id="A0AA36JBY6"/>
<accession>A0AA36JBY6</accession>
<sequence length="184" mass="19944">WPSWLCWCQLARHGMAGDLSRSEARSMPEDRPMPRVPAGPRPSARRPAVRARQHDVPQAAVRGSGSSSCARPEAPPVQLHPVAWVRALRAGREVQDVHQDPRTQVPEAERAKARAVAALQQLFFEALRHGEDANGAAASALRRLLEPGSAAEGPKACHDPIYAREGRGSEGPMQGCRHPVAVET</sequence>
<protein>
    <submittedName>
        <fullName evidence="2">Uncharacterized protein</fullName>
    </submittedName>
</protein>
<evidence type="ECO:0000256" key="1">
    <source>
        <dbReference type="SAM" id="MobiDB-lite"/>
    </source>
</evidence>
<feature type="compositionally biased region" description="Basic and acidic residues" evidence="1">
    <location>
        <begin position="155"/>
        <end position="168"/>
    </location>
</feature>
<feature type="non-terminal residue" evidence="2">
    <location>
        <position position="1"/>
    </location>
</feature>
<comment type="caution">
    <text evidence="2">The sequence shown here is derived from an EMBL/GenBank/DDBJ whole genome shotgun (WGS) entry which is preliminary data.</text>
</comment>
<feature type="region of interest" description="Disordered" evidence="1">
    <location>
        <begin position="17"/>
        <end position="74"/>
    </location>
</feature>
<feature type="compositionally biased region" description="Basic and acidic residues" evidence="1">
    <location>
        <begin position="20"/>
        <end position="33"/>
    </location>
</feature>
<evidence type="ECO:0000313" key="3">
    <source>
        <dbReference type="Proteomes" id="UP001178507"/>
    </source>
</evidence>
<dbReference type="Proteomes" id="UP001178507">
    <property type="component" value="Unassembled WGS sequence"/>
</dbReference>
<proteinExistence type="predicted"/>
<organism evidence="2 3">
    <name type="scientific">Effrenium voratum</name>
    <dbReference type="NCBI Taxonomy" id="2562239"/>
    <lineage>
        <taxon>Eukaryota</taxon>
        <taxon>Sar</taxon>
        <taxon>Alveolata</taxon>
        <taxon>Dinophyceae</taxon>
        <taxon>Suessiales</taxon>
        <taxon>Symbiodiniaceae</taxon>
        <taxon>Effrenium</taxon>
    </lineage>
</organism>
<gene>
    <name evidence="2" type="ORF">EVOR1521_LOCUS26059</name>
</gene>